<keyword evidence="2" id="KW-1185">Reference proteome</keyword>
<dbReference type="OrthoDB" id="2322999at2759"/>
<sequence length="237" mass="26508">MAPLLAYNPRTYDNLPNLREAYIIFKAQSAQSVLDNEILALFERYPEARYRFGIQLLHRQFHMGPNEILVEVERTATPWNTKQLSAVDKATLMQGRVVPSCFVLKPGNTRAEPVKAEPYKFRYMLNAAEPIASPSDTSNQAFVLNLFTILQKHGLDDVLGLVALTSELKPQKSGMEQLKWTWEQTFGRVNILFPISKKSKNMIGVVFVFVPGDPATGVSAHCSSLCFCTALGLDGLE</sequence>
<gene>
    <name evidence="1" type="ORF">VSDG_09221</name>
</gene>
<reference evidence="1 2" key="1">
    <citation type="submission" date="2015-09" db="EMBL/GenBank/DDBJ databases">
        <title>Host preference determinants of Valsa canker pathogens revealed by comparative genomics.</title>
        <authorList>
            <person name="Yin Z."/>
            <person name="Huang L."/>
        </authorList>
    </citation>
    <scope>NUCLEOTIDE SEQUENCE [LARGE SCALE GENOMIC DNA]</scope>
    <source>
        <strain evidence="1 2">YSFL</strain>
    </source>
</reference>
<evidence type="ECO:0000313" key="2">
    <source>
        <dbReference type="Proteomes" id="UP000284375"/>
    </source>
</evidence>
<dbReference type="STRING" id="252740.A0A423VC12"/>
<organism evidence="1 2">
    <name type="scientific">Cytospora chrysosperma</name>
    <name type="common">Cytospora canker fungus</name>
    <name type="synonym">Sphaeria chrysosperma</name>
    <dbReference type="NCBI Taxonomy" id="252740"/>
    <lineage>
        <taxon>Eukaryota</taxon>
        <taxon>Fungi</taxon>
        <taxon>Dikarya</taxon>
        <taxon>Ascomycota</taxon>
        <taxon>Pezizomycotina</taxon>
        <taxon>Sordariomycetes</taxon>
        <taxon>Sordariomycetidae</taxon>
        <taxon>Diaporthales</taxon>
        <taxon>Cytosporaceae</taxon>
        <taxon>Cytospora</taxon>
    </lineage>
</organism>
<dbReference type="Proteomes" id="UP000284375">
    <property type="component" value="Unassembled WGS sequence"/>
</dbReference>
<dbReference type="EMBL" id="LJZO01000067">
    <property type="protein sequence ID" value="ROV88415.1"/>
    <property type="molecule type" value="Genomic_DNA"/>
</dbReference>
<comment type="caution">
    <text evidence="1">The sequence shown here is derived from an EMBL/GenBank/DDBJ whole genome shotgun (WGS) entry which is preliminary data.</text>
</comment>
<protein>
    <submittedName>
        <fullName evidence="1">Uncharacterized protein</fullName>
    </submittedName>
</protein>
<name>A0A423VC12_CYTCH</name>
<accession>A0A423VC12</accession>
<evidence type="ECO:0000313" key="1">
    <source>
        <dbReference type="EMBL" id="ROV88415.1"/>
    </source>
</evidence>
<dbReference type="AlphaFoldDB" id="A0A423VC12"/>
<proteinExistence type="predicted"/>